<feature type="signal peptide" evidence="1">
    <location>
        <begin position="1"/>
        <end position="20"/>
    </location>
</feature>
<organism evidence="2 3">
    <name type="scientific">Campylobacter lanienae NCTC 13004</name>
    <dbReference type="NCBI Taxonomy" id="1031753"/>
    <lineage>
        <taxon>Bacteria</taxon>
        <taxon>Pseudomonadati</taxon>
        <taxon>Campylobacterota</taxon>
        <taxon>Epsilonproteobacteria</taxon>
        <taxon>Campylobacterales</taxon>
        <taxon>Campylobacteraceae</taxon>
        <taxon>Campylobacter</taxon>
    </lineage>
</organism>
<name>A0A1X9SPN4_9BACT</name>
<dbReference type="AlphaFoldDB" id="A0A1X9SPN4"/>
<dbReference type="EMBL" id="CP015578">
    <property type="protein sequence ID" value="ARQ98201.1"/>
    <property type="molecule type" value="Genomic_DNA"/>
</dbReference>
<dbReference type="PROSITE" id="PS51257">
    <property type="entry name" value="PROKAR_LIPOPROTEIN"/>
    <property type="match status" value="1"/>
</dbReference>
<reference evidence="3" key="2">
    <citation type="journal article" date="2017" name="Genome Biol. Evol.">
        <title>Comparative genomic analysis identifies a Campylobacter clade deficient in selenium metabolism.</title>
        <authorList>
            <person name="Miller W.G."/>
            <person name="Yee E."/>
            <person name="Lopes B.S."/>
            <person name="Chapman M.H."/>
            <person name="Huynh S."/>
            <person name="Bono J.L."/>
            <person name="Parker C.T."/>
            <person name="Strachan N.J.C."/>
            <person name="Forbes K.J."/>
        </authorList>
    </citation>
    <scope>NUCLEOTIDE SEQUENCE [LARGE SCALE GENOMIC DNA]</scope>
    <source>
        <strain evidence="3">NCTC 13004</strain>
    </source>
</reference>
<evidence type="ECO:0000313" key="2">
    <source>
        <dbReference type="EMBL" id="ARQ98201.1"/>
    </source>
</evidence>
<keyword evidence="1" id="KW-0732">Signal</keyword>
<feature type="chain" id="PRO_5012327070" description="Excinuclease, ATPase subunit" evidence="1">
    <location>
        <begin position="21"/>
        <end position="149"/>
    </location>
</feature>
<reference evidence="3" key="1">
    <citation type="journal article" date="2017" name="Genome Biol. Evol.">
        <title>Comparative Genomic Analysis Identifies a Campylobacter Clade Deficient in Selenium Metabolism.</title>
        <authorList>
            <person name="Miller W.G."/>
            <person name="Yee E."/>
            <person name="Lopes B.S."/>
            <person name="Chapman M.H."/>
            <person name="Huynh S."/>
            <person name="Bono J.L."/>
            <person name="Parker C.T."/>
            <person name="Strachan N.J.C."/>
            <person name="Forbes K.J."/>
        </authorList>
    </citation>
    <scope>NUCLEOTIDE SEQUENCE [LARGE SCALE GENOMIC DNA]</scope>
    <source>
        <strain evidence="3">NCTC 13004</strain>
    </source>
</reference>
<sequence>MKKFLVFAIAVLFLTGCGVADKSKVVREDGSNEIVRYSIKDALNSPLAKEKLPSDIKFVFGASQGKVIKQGLVSNKKTNGVGKDNEAACQRAFISALISFADSAKKENATKVVNLTSYFKKQEFKSTTEYECAIGNIMTGVALKGDIAK</sequence>
<dbReference type="RefSeq" id="WP_096014236.1">
    <property type="nucleotide sequence ID" value="NZ_CP015578.1"/>
</dbReference>
<evidence type="ECO:0008006" key="4">
    <source>
        <dbReference type="Google" id="ProtNLM"/>
    </source>
</evidence>
<evidence type="ECO:0000256" key="1">
    <source>
        <dbReference type="SAM" id="SignalP"/>
    </source>
</evidence>
<proteinExistence type="predicted"/>
<evidence type="ECO:0000313" key="3">
    <source>
        <dbReference type="Proteomes" id="UP000202031"/>
    </source>
</evidence>
<accession>A0A1X9SPN4</accession>
<gene>
    <name evidence="2" type="ORF">CLAN_1486</name>
</gene>
<dbReference type="Proteomes" id="UP000202031">
    <property type="component" value="Chromosome"/>
</dbReference>
<dbReference type="GeneID" id="46921950"/>
<dbReference type="KEGG" id="clx:CLAN_1486"/>
<protein>
    <recommendedName>
        <fullName evidence="4">Excinuclease, ATPase subunit</fullName>
    </recommendedName>
</protein>